<dbReference type="EMBL" id="QDKQ01000067">
    <property type="protein sequence ID" value="PVM83777.1"/>
    <property type="molecule type" value="Genomic_DNA"/>
</dbReference>
<dbReference type="AlphaFoldDB" id="A0A2T9JJA8"/>
<dbReference type="OrthoDB" id="9921182at2"/>
<dbReference type="RefSeq" id="WP_109102613.1">
    <property type="nucleotide sequence ID" value="NZ_QDKQ01000067.1"/>
</dbReference>
<dbReference type="Proteomes" id="UP000245073">
    <property type="component" value="Unassembled WGS sequence"/>
</dbReference>
<comment type="caution">
    <text evidence="3">The sequence shown here is derived from an EMBL/GenBank/DDBJ whole genome shotgun (WGS) entry which is preliminary data.</text>
</comment>
<feature type="region of interest" description="Disordered" evidence="1">
    <location>
        <begin position="115"/>
        <end position="136"/>
    </location>
</feature>
<evidence type="ECO:0000256" key="2">
    <source>
        <dbReference type="SAM" id="SignalP"/>
    </source>
</evidence>
<feature type="compositionally biased region" description="Basic and acidic residues" evidence="1">
    <location>
        <begin position="127"/>
        <end position="136"/>
    </location>
</feature>
<evidence type="ECO:0000313" key="4">
    <source>
        <dbReference type="Proteomes" id="UP000245073"/>
    </source>
</evidence>
<keyword evidence="2" id="KW-0732">Signal</keyword>
<gene>
    <name evidence="3" type="ORF">DDF67_20105</name>
</gene>
<accession>A0A2T9JJA8</accession>
<organism evidence="3 4">
    <name type="scientific">Caulobacter endophyticus</name>
    <dbReference type="NCBI Taxonomy" id="2172652"/>
    <lineage>
        <taxon>Bacteria</taxon>
        <taxon>Pseudomonadati</taxon>
        <taxon>Pseudomonadota</taxon>
        <taxon>Alphaproteobacteria</taxon>
        <taxon>Caulobacterales</taxon>
        <taxon>Caulobacteraceae</taxon>
        <taxon>Caulobacter</taxon>
    </lineage>
</organism>
<protein>
    <submittedName>
        <fullName evidence="3">Uncharacterized protein</fullName>
    </submittedName>
</protein>
<name>A0A2T9JJA8_9CAUL</name>
<evidence type="ECO:0000313" key="3">
    <source>
        <dbReference type="EMBL" id="PVM83777.1"/>
    </source>
</evidence>
<keyword evidence="4" id="KW-1185">Reference proteome</keyword>
<feature type="chain" id="PRO_5015421734" evidence="2">
    <location>
        <begin position="21"/>
        <end position="293"/>
    </location>
</feature>
<reference evidence="3 4" key="1">
    <citation type="submission" date="2018-04" db="EMBL/GenBank/DDBJ databases">
        <title>The genome sequence of Caulobacter sp. 744.</title>
        <authorList>
            <person name="Gao J."/>
            <person name="Sun J."/>
        </authorList>
    </citation>
    <scope>NUCLEOTIDE SEQUENCE [LARGE SCALE GENOMIC DNA]</scope>
    <source>
        <strain evidence="3 4">774</strain>
    </source>
</reference>
<feature type="signal peptide" evidence="2">
    <location>
        <begin position="1"/>
        <end position="20"/>
    </location>
</feature>
<sequence length="293" mass="30763">MIRTVLIIACIAAVASPVLAQDALQIIQRPRASQILKDALKATPPPLQSLITVDAPVSRGPATRVKNGVVLAVQTIRPAPGVTLEAAPHKQPRYGAAGDVLFPVVDDGAVQYCRREPNPRKLSSPRHRNDAKGKLHCFSDPDGDGRFDLMSETYLNQALIGGSHFLVKWLAAPKPLAAPVPYARSGAVAPYAEQIGIRYGGVLRGFPEADGGVRGALVMVALSIRGDSAPARDDIGYAIGLPDGESGVVELPTGHSLTLGAATMEDIQVEVTSALPAGETLLFPGSQGREPVQ</sequence>
<evidence type="ECO:0000256" key="1">
    <source>
        <dbReference type="SAM" id="MobiDB-lite"/>
    </source>
</evidence>
<proteinExistence type="predicted"/>